<name>A0A1M7Y250_9BACT</name>
<dbReference type="GO" id="GO:0005886">
    <property type="term" value="C:plasma membrane"/>
    <property type="evidence" value="ECO:0007669"/>
    <property type="project" value="UniProtKB-SubCell"/>
</dbReference>
<reference evidence="2 3" key="1">
    <citation type="submission" date="2016-12" db="EMBL/GenBank/DDBJ databases">
        <authorList>
            <person name="Song W.-J."/>
            <person name="Kurnit D.M."/>
        </authorList>
    </citation>
    <scope>NUCLEOTIDE SEQUENCE [LARGE SCALE GENOMIC DNA]</scope>
    <source>
        <strain evidence="2 3">DSM 18488</strain>
    </source>
</reference>
<feature type="transmembrane region" description="Helical" evidence="1">
    <location>
        <begin position="133"/>
        <end position="154"/>
    </location>
</feature>
<feature type="transmembrane region" description="Helical" evidence="1">
    <location>
        <begin position="97"/>
        <end position="121"/>
    </location>
</feature>
<dbReference type="EMBL" id="FRFE01000004">
    <property type="protein sequence ID" value="SHO45736.1"/>
    <property type="molecule type" value="Genomic_DNA"/>
</dbReference>
<dbReference type="PANTHER" id="PTHR43471:SF10">
    <property type="entry name" value="SLL1107 PROTEIN"/>
    <property type="match status" value="1"/>
</dbReference>
<dbReference type="Pfam" id="PF12679">
    <property type="entry name" value="ABC2_membrane_2"/>
    <property type="match status" value="1"/>
</dbReference>
<dbReference type="Proteomes" id="UP000184603">
    <property type="component" value="Unassembled WGS sequence"/>
</dbReference>
<dbReference type="GO" id="GO:0140359">
    <property type="term" value="F:ABC-type transporter activity"/>
    <property type="evidence" value="ECO:0007669"/>
    <property type="project" value="InterPro"/>
</dbReference>
<dbReference type="STRING" id="1121416.SAMN02745220_01191"/>
<evidence type="ECO:0000313" key="3">
    <source>
        <dbReference type="Proteomes" id="UP000184603"/>
    </source>
</evidence>
<evidence type="ECO:0000313" key="2">
    <source>
        <dbReference type="EMBL" id="SHO45736.1"/>
    </source>
</evidence>
<keyword evidence="1" id="KW-0812">Transmembrane</keyword>
<gene>
    <name evidence="2" type="ORF">SAMN02745220_01191</name>
</gene>
<keyword evidence="1" id="KW-1133">Transmembrane helix</keyword>
<protein>
    <submittedName>
        <fullName evidence="2">ABC-2 family transporter protein</fullName>
    </submittedName>
</protein>
<evidence type="ECO:0000256" key="1">
    <source>
        <dbReference type="SAM" id="Phobius"/>
    </source>
</evidence>
<keyword evidence="1" id="KW-0472">Membrane</keyword>
<feature type="transmembrane region" description="Helical" evidence="1">
    <location>
        <begin position="242"/>
        <end position="265"/>
    </location>
</feature>
<accession>A0A1M7Y250</accession>
<dbReference type="OrthoDB" id="9810558at2"/>
<organism evidence="2 3">
    <name type="scientific">Desulfopila aestuarii DSM 18488</name>
    <dbReference type="NCBI Taxonomy" id="1121416"/>
    <lineage>
        <taxon>Bacteria</taxon>
        <taxon>Pseudomonadati</taxon>
        <taxon>Thermodesulfobacteriota</taxon>
        <taxon>Desulfobulbia</taxon>
        <taxon>Desulfobulbales</taxon>
        <taxon>Desulfocapsaceae</taxon>
        <taxon>Desulfopila</taxon>
    </lineage>
</organism>
<dbReference type="AlphaFoldDB" id="A0A1M7Y250"/>
<feature type="transmembrane region" description="Helical" evidence="1">
    <location>
        <begin position="49"/>
        <end position="76"/>
    </location>
</feature>
<proteinExistence type="predicted"/>
<keyword evidence="3" id="KW-1185">Reference proteome</keyword>
<feature type="transmembrane region" description="Helical" evidence="1">
    <location>
        <begin position="161"/>
        <end position="183"/>
    </location>
</feature>
<sequence length="269" mass="29442">MKNVIPVSFLTYREGLKHKVVLLTTICALSLMTGSVLISGFFMRDISKIILDFCLSITNIGGLLIPFFLAITLLAGDIEKRTIVTILARNISRTEYLFGKYLGISMLTATVMLIFLAATLLAILGGNFLYSNIYFKGFSISAVVQSVILSYLGISILNAAVVLWCSITTTSFLATLLTIATYLTGQSIDNIVRFVESPPAGIEISTSISKTVQIIQYIFPNLAAFDHKLSAAHGALIPFSEFAMLSCYAFVYIIATLTLSTILFIRRDL</sequence>
<dbReference type="PANTHER" id="PTHR43471">
    <property type="entry name" value="ABC TRANSPORTER PERMEASE"/>
    <property type="match status" value="1"/>
</dbReference>
<feature type="transmembrane region" description="Helical" evidence="1">
    <location>
        <begin position="20"/>
        <end position="43"/>
    </location>
</feature>
<dbReference type="RefSeq" id="WP_073612532.1">
    <property type="nucleotide sequence ID" value="NZ_FRFE01000004.1"/>
</dbReference>